<dbReference type="Proteomes" id="UP000094652">
    <property type="component" value="Chromosome"/>
</dbReference>
<dbReference type="OrthoDB" id="514491at2"/>
<name>A0A1D7XH23_9CLOT</name>
<dbReference type="Gene3D" id="1.20.59.10">
    <property type="entry name" value="Chorismate mutase"/>
    <property type="match status" value="1"/>
</dbReference>
<dbReference type="InterPro" id="IPR036979">
    <property type="entry name" value="CM_dom_sf"/>
</dbReference>
<keyword evidence="3" id="KW-1185">Reference proteome</keyword>
<dbReference type="EMBL" id="CP017253">
    <property type="protein sequence ID" value="AOR22647.1"/>
    <property type="molecule type" value="Genomic_DNA"/>
</dbReference>
<dbReference type="KEGG" id="ctae:BGI42_02515"/>
<evidence type="ECO:0000313" key="3">
    <source>
        <dbReference type="Proteomes" id="UP000094652"/>
    </source>
</evidence>
<feature type="domain" description="Chorismate mutase" evidence="1">
    <location>
        <begin position="278"/>
        <end position="370"/>
    </location>
</feature>
<accession>A0A1D7XH23</accession>
<sequence>MNYYELEYETNNVSDLYNIVKENFENTSLSYFNIEKKNLIAIVGINLKNAVNNEYTIDNFDKYVGNVFYELKITNESLEVEIKDNQMLKLNDYIISFYLNNFSTVYIYDVKNNRRYWIYDEIREVNSIKSLEKSLIRRNCNYKSEFYILGDSISILDEKSTAVYNECLNSQTKVLKSKFLASYIGEDCRFMNIAKVKNDFDVYMYFNFKTSYIIQLTEKAYQAENQIEFRSKVKSINIIKFLENKLESKLLFFIDNNIAHKEEYANFMNLIESIKEIFNYFNILKEYRQKIDFLDSEIISLLDQRFRVIQYVSEIKKKHDISIMQNERVNTMIKKRQLMVKNNNNITSEFIKELYKLIIKHSMVMESKHITDML</sequence>
<dbReference type="SUPFAM" id="SSF48600">
    <property type="entry name" value="Chorismate mutase II"/>
    <property type="match status" value="1"/>
</dbReference>
<organism evidence="2 3">
    <name type="scientific">Clostridium taeniosporum</name>
    <dbReference type="NCBI Taxonomy" id="394958"/>
    <lineage>
        <taxon>Bacteria</taxon>
        <taxon>Bacillati</taxon>
        <taxon>Bacillota</taxon>
        <taxon>Clostridia</taxon>
        <taxon>Eubacteriales</taxon>
        <taxon>Clostridiaceae</taxon>
        <taxon>Clostridium</taxon>
    </lineage>
</organism>
<proteinExistence type="predicted"/>
<reference evidence="3" key="1">
    <citation type="submission" date="2016-09" db="EMBL/GenBank/DDBJ databases">
        <title>Genomics of Clostridium taeniosporum, an organism which forms endospores with ribbon-like appendages.</title>
        <authorList>
            <person name="Walker J.R."/>
        </authorList>
    </citation>
    <scope>NUCLEOTIDE SEQUENCE [LARGE SCALE GENOMIC DNA]</scope>
    <source>
        <strain evidence="3">1/k</strain>
    </source>
</reference>
<protein>
    <recommendedName>
        <fullName evidence="1">Chorismate mutase domain-containing protein</fullName>
    </recommendedName>
</protein>
<dbReference type="PROSITE" id="PS51168">
    <property type="entry name" value="CHORISMATE_MUT_2"/>
    <property type="match status" value="1"/>
</dbReference>
<dbReference type="Pfam" id="PF01817">
    <property type="entry name" value="CM_2"/>
    <property type="match status" value="1"/>
</dbReference>
<evidence type="ECO:0000259" key="1">
    <source>
        <dbReference type="PROSITE" id="PS51168"/>
    </source>
</evidence>
<dbReference type="RefSeq" id="WP_069678808.1">
    <property type="nucleotide sequence ID" value="NZ_CP017253.2"/>
</dbReference>
<dbReference type="AlphaFoldDB" id="A0A1D7XH23"/>
<evidence type="ECO:0000313" key="2">
    <source>
        <dbReference type="EMBL" id="AOR22647.1"/>
    </source>
</evidence>
<dbReference type="STRING" id="394958.BGI42_02515"/>
<dbReference type="InterPro" id="IPR036263">
    <property type="entry name" value="Chorismate_II_sf"/>
</dbReference>
<dbReference type="GO" id="GO:0004106">
    <property type="term" value="F:chorismate mutase activity"/>
    <property type="evidence" value="ECO:0007669"/>
    <property type="project" value="InterPro"/>
</dbReference>
<dbReference type="GO" id="GO:0046417">
    <property type="term" value="P:chorismate metabolic process"/>
    <property type="evidence" value="ECO:0007669"/>
    <property type="project" value="InterPro"/>
</dbReference>
<dbReference type="SMART" id="SM00830">
    <property type="entry name" value="CM_2"/>
    <property type="match status" value="1"/>
</dbReference>
<gene>
    <name evidence="2" type="ORF">BGI42_02515</name>
</gene>
<dbReference type="InterPro" id="IPR002701">
    <property type="entry name" value="CM_II_prokaryot"/>
</dbReference>